<feature type="compositionally biased region" description="Polar residues" evidence="1">
    <location>
        <begin position="74"/>
        <end position="85"/>
    </location>
</feature>
<evidence type="ECO:0008006" key="5">
    <source>
        <dbReference type="Google" id="ProtNLM"/>
    </source>
</evidence>
<evidence type="ECO:0000256" key="1">
    <source>
        <dbReference type="SAM" id="MobiDB-lite"/>
    </source>
</evidence>
<dbReference type="SUPFAM" id="SSF82171">
    <property type="entry name" value="DPP6 N-terminal domain-like"/>
    <property type="match status" value="1"/>
</dbReference>
<dbReference type="OrthoDB" id="3762047at2"/>
<evidence type="ECO:0000313" key="3">
    <source>
        <dbReference type="EMBL" id="PUA82246.1"/>
    </source>
</evidence>
<keyword evidence="4" id="KW-1185">Reference proteome</keyword>
<keyword evidence="2" id="KW-0472">Membrane</keyword>
<feature type="region of interest" description="Disordered" evidence="1">
    <location>
        <begin position="67"/>
        <end position="96"/>
    </location>
</feature>
<accession>A0A2R7Z1W7</accession>
<reference evidence="3 4" key="1">
    <citation type="submission" date="2018-03" db="EMBL/GenBank/DDBJ databases">
        <authorList>
            <person name="Keele B.F."/>
        </authorList>
    </citation>
    <scope>NUCLEOTIDE SEQUENCE [LARGE SCALE GENOMIC DNA]</scope>
    <source>
        <strain evidence="3 4">IB-3</strain>
    </source>
</reference>
<protein>
    <recommendedName>
        <fullName evidence="5">WD40 repeat domain-containing protein</fullName>
    </recommendedName>
</protein>
<evidence type="ECO:0000256" key="2">
    <source>
        <dbReference type="SAM" id="Phobius"/>
    </source>
</evidence>
<keyword evidence="2" id="KW-0812">Transmembrane</keyword>
<evidence type="ECO:0000313" key="4">
    <source>
        <dbReference type="Proteomes" id="UP000244867"/>
    </source>
</evidence>
<keyword evidence="2" id="KW-1133">Transmembrane helix</keyword>
<proteinExistence type="predicted"/>
<dbReference type="EMBL" id="PYXZ01000001">
    <property type="protein sequence ID" value="PUA82246.1"/>
    <property type="molecule type" value="Genomic_DNA"/>
</dbReference>
<sequence length="406" mass="42660">MNNTPLEDQVHDALHRTADPLHRSPLTVGDVRTRARRIQRRRTAAAGVVAAAVLAVAVPVGLDLAGPSGRDSVQPATQPSVTPVTGTVRIDPRSAPRSDTLGVSLLDVDGPSLVADGTVTELPSSYDQLTPYLDGWIGAVNTEGAYSLRQLDADFRVLDEIPTSSRMALSADGTRIAWAEHDGTHWRVVDVAADGSREERRTQLPQDSVESHVEVVGFVSDTEVLVTQTDPADGAITTLRVDGSTATPVPGFVRPWTASAATGVVAGVTEVHDDLSSCSGVVDARSTTGTPAWTTCDHTLASLSPDGRYVAGLASYLDGYGSPTLAILDAATGEVVVDFELIGPTNTILGINDRVVWEDEDDAVVTMVSGDRQYVLRLGVDGTVERITAPGVELAPGAVSLTFAAR</sequence>
<dbReference type="AlphaFoldDB" id="A0A2R7Z1W7"/>
<organism evidence="3 4">
    <name type="scientific">Nocardioides currus</name>
    <dbReference type="NCBI Taxonomy" id="2133958"/>
    <lineage>
        <taxon>Bacteria</taxon>
        <taxon>Bacillati</taxon>
        <taxon>Actinomycetota</taxon>
        <taxon>Actinomycetes</taxon>
        <taxon>Propionibacteriales</taxon>
        <taxon>Nocardioidaceae</taxon>
        <taxon>Nocardioides</taxon>
    </lineage>
</organism>
<dbReference type="Gene3D" id="2.120.10.60">
    <property type="entry name" value="Tricorn protease N-terminal domain"/>
    <property type="match status" value="1"/>
</dbReference>
<dbReference type="RefSeq" id="WP_108342432.1">
    <property type="nucleotide sequence ID" value="NZ_PYXZ01000001.1"/>
</dbReference>
<feature type="transmembrane region" description="Helical" evidence="2">
    <location>
        <begin position="44"/>
        <end position="62"/>
    </location>
</feature>
<gene>
    <name evidence="3" type="ORF">C7S10_00315</name>
</gene>
<dbReference type="Proteomes" id="UP000244867">
    <property type="component" value="Unassembled WGS sequence"/>
</dbReference>
<comment type="caution">
    <text evidence="3">The sequence shown here is derived from an EMBL/GenBank/DDBJ whole genome shotgun (WGS) entry which is preliminary data.</text>
</comment>
<name>A0A2R7Z1W7_9ACTN</name>